<dbReference type="PANTHER" id="PTHR22852:SF0">
    <property type="entry name" value="DENTICLELESS PROTEIN HOMOLOG"/>
    <property type="match status" value="1"/>
</dbReference>
<dbReference type="AlphaFoldDB" id="A0ABD3CHQ7"/>
<dbReference type="EMBL" id="JAVIJP010000034">
    <property type="protein sequence ID" value="KAL3629148.1"/>
    <property type="molecule type" value="Genomic_DNA"/>
</dbReference>
<dbReference type="InterPro" id="IPR051865">
    <property type="entry name" value="WD-repeat_CDT2_adapter"/>
</dbReference>
<gene>
    <name evidence="3" type="ORF">CASFOL_026370</name>
</gene>
<evidence type="ECO:0000313" key="4">
    <source>
        <dbReference type="Proteomes" id="UP001632038"/>
    </source>
</evidence>
<proteinExistence type="predicted"/>
<dbReference type="Proteomes" id="UP001632038">
    <property type="component" value="Unassembled WGS sequence"/>
</dbReference>
<keyword evidence="1" id="KW-0833">Ubl conjugation pathway</keyword>
<sequence length="175" mass="19570">MLEQEAESRSITSVLYLKDEVSVATAGEVDSVIKLWDTRHLKGPVTQACPNIESSTECNYSSRELLLRGSHAVAMVRSSDKKSPREAVEFILQLLKCCIFAEMVERIIIFRGTIDTDKMTSIISVLGLPDEKARQGVTSALHRLYERDEEMPKISSHDARTVAGEADAFIRRNLT</sequence>
<name>A0ABD3CHQ7_9LAMI</name>
<evidence type="ECO:0000256" key="1">
    <source>
        <dbReference type="ARBA" id="ARBA00022786"/>
    </source>
</evidence>
<dbReference type="PANTHER" id="PTHR22852">
    <property type="entry name" value="LETHAL 2 DENTICLELESS PROTEIN RETINOIC ACID-REGULATED NUCLEAR MATRIX-ASSOCIATED PROTEIN"/>
    <property type="match status" value="1"/>
</dbReference>
<accession>A0ABD3CHQ7</accession>
<dbReference type="Gene3D" id="1.10.510.10">
    <property type="entry name" value="Transferase(Phosphotransferase) domain 1"/>
    <property type="match status" value="1"/>
</dbReference>
<organism evidence="3 4">
    <name type="scientific">Castilleja foliolosa</name>
    <dbReference type="NCBI Taxonomy" id="1961234"/>
    <lineage>
        <taxon>Eukaryota</taxon>
        <taxon>Viridiplantae</taxon>
        <taxon>Streptophyta</taxon>
        <taxon>Embryophyta</taxon>
        <taxon>Tracheophyta</taxon>
        <taxon>Spermatophyta</taxon>
        <taxon>Magnoliopsida</taxon>
        <taxon>eudicotyledons</taxon>
        <taxon>Gunneridae</taxon>
        <taxon>Pentapetalae</taxon>
        <taxon>asterids</taxon>
        <taxon>lamiids</taxon>
        <taxon>Lamiales</taxon>
        <taxon>Orobanchaceae</taxon>
        <taxon>Pedicularideae</taxon>
        <taxon>Castillejinae</taxon>
        <taxon>Castilleja</taxon>
    </lineage>
</organism>
<comment type="pathway">
    <text evidence="2">Protein modification.</text>
</comment>
<comment type="caution">
    <text evidence="3">The sequence shown here is derived from an EMBL/GenBank/DDBJ whole genome shotgun (WGS) entry which is preliminary data.</text>
</comment>
<evidence type="ECO:0000313" key="3">
    <source>
        <dbReference type="EMBL" id="KAL3629148.1"/>
    </source>
</evidence>
<protein>
    <submittedName>
        <fullName evidence="3">Uncharacterized protein</fullName>
    </submittedName>
</protein>
<reference evidence="4" key="1">
    <citation type="journal article" date="2024" name="IScience">
        <title>Strigolactones Initiate the Formation of Haustorium-like Structures in Castilleja.</title>
        <authorList>
            <person name="Buerger M."/>
            <person name="Peterson D."/>
            <person name="Chory J."/>
        </authorList>
    </citation>
    <scope>NUCLEOTIDE SEQUENCE [LARGE SCALE GENOMIC DNA]</scope>
</reference>
<keyword evidence="4" id="KW-1185">Reference proteome</keyword>
<evidence type="ECO:0000256" key="2">
    <source>
        <dbReference type="ARBA" id="ARBA00043952"/>
    </source>
</evidence>